<name>A0A1E5T750_9BACT</name>
<dbReference type="STRING" id="1563681.BFP71_05855"/>
<dbReference type="OrthoDB" id="597123at2"/>
<protein>
    <submittedName>
        <fullName evidence="2">Uncharacterized protein</fullName>
    </submittedName>
</protein>
<keyword evidence="3" id="KW-1185">Reference proteome</keyword>
<organism evidence="2 3">
    <name type="scientific">Roseivirga misakiensis</name>
    <dbReference type="NCBI Taxonomy" id="1563681"/>
    <lineage>
        <taxon>Bacteria</taxon>
        <taxon>Pseudomonadati</taxon>
        <taxon>Bacteroidota</taxon>
        <taxon>Cytophagia</taxon>
        <taxon>Cytophagales</taxon>
        <taxon>Roseivirgaceae</taxon>
        <taxon>Roseivirga</taxon>
    </lineage>
</organism>
<sequence length="307" mass="34339">MKQTMKIGMVLLGALTIAMWFTVSATSKKKEVLEERYVNLEKEIVKKESAFEEVMSLIIEVEEQITSIVEKENLVFGQRQEPFNEGKKESIMREIAMIDDLIVRSNENVKTLTDKIKSAEIKQGVFQKRLQTLQADLKARQTTIIDLKSELVAREAVITGLNSQKDSLNVTVLAQADAIEQKDLEVSQLTALNDELNKGYLAIGTFQDLKAKGVVDKEGGFLGLIGRKVMLQEDADKAEFLELDKRSVNQLKIEAASLSLVSDHPSSSYAILPGESDGIKILEITDPESFWQISKYLVISKNSRASR</sequence>
<reference evidence="2 3" key="1">
    <citation type="submission" date="2016-08" db="EMBL/GenBank/DDBJ databases">
        <title>Draft genome of Fabibacter sp. strain SK-8.</title>
        <authorList>
            <person name="Wong S.-K."/>
            <person name="Hamasaki K."/>
            <person name="Yoshizawa S."/>
        </authorList>
    </citation>
    <scope>NUCLEOTIDE SEQUENCE [LARGE SCALE GENOMIC DNA]</scope>
    <source>
        <strain evidence="2 3">SK-8</strain>
    </source>
</reference>
<dbReference type="RefSeq" id="WP_069834490.1">
    <property type="nucleotide sequence ID" value="NZ_MDGQ01000003.1"/>
</dbReference>
<accession>A0A1E5T750</accession>
<gene>
    <name evidence="2" type="ORF">BFP71_05855</name>
</gene>
<proteinExistence type="predicted"/>
<dbReference type="EMBL" id="MDGQ01000003">
    <property type="protein sequence ID" value="OEK07178.1"/>
    <property type="molecule type" value="Genomic_DNA"/>
</dbReference>
<evidence type="ECO:0000313" key="2">
    <source>
        <dbReference type="EMBL" id="OEK07178.1"/>
    </source>
</evidence>
<feature type="coiled-coil region" evidence="1">
    <location>
        <begin position="23"/>
        <end position="50"/>
    </location>
</feature>
<evidence type="ECO:0000256" key="1">
    <source>
        <dbReference type="SAM" id="Coils"/>
    </source>
</evidence>
<comment type="caution">
    <text evidence="2">The sequence shown here is derived from an EMBL/GenBank/DDBJ whole genome shotgun (WGS) entry which is preliminary data.</text>
</comment>
<keyword evidence="1" id="KW-0175">Coiled coil</keyword>
<evidence type="ECO:0000313" key="3">
    <source>
        <dbReference type="Proteomes" id="UP000095552"/>
    </source>
</evidence>
<dbReference type="AlphaFoldDB" id="A0A1E5T750"/>
<dbReference type="Proteomes" id="UP000095552">
    <property type="component" value="Unassembled WGS sequence"/>
</dbReference>